<keyword evidence="2" id="KW-1185">Reference proteome</keyword>
<protein>
    <submittedName>
        <fullName evidence="1">Uncharacterized protein</fullName>
    </submittedName>
</protein>
<proteinExistence type="predicted"/>
<dbReference type="EMBL" id="JAINUF010000007">
    <property type="protein sequence ID" value="KAJ8354630.1"/>
    <property type="molecule type" value="Genomic_DNA"/>
</dbReference>
<dbReference type="Proteomes" id="UP001152622">
    <property type="component" value="Chromosome 7"/>
</dbReference>
<evidence type="ECO:0000313" key="2">
    <source>
        <dbReference type="Proteomes" id="UP001152622"/>
    </source>
</evidence>
<name>A0A9Q1ITX9_SYNKA</name>
<evidence type="ECO:0000313" key="1">
    <source>
        <dbReference type="EMBL" id="KAJ8354630.1"/>
    </source>
</evidence>
<organism evidence="1 2">
    <name type="scientific">Synaphobranchus kaupii</name>
    <name type="common">Kaup's arrowtooth eel</name>
    <dbReference type="NCBI Taxonomy" id="118154"/>
    <lineage>
        <taxon>Eukaryota</taxon>
        <taxon>Metazoa</taxon>
        <taxon>Chordata</taxon>
        <taxon>Craniata</taxon>
        <taxon>Vertebrata</taxon>
        <taxon>Euteleostomi</taxon>
        <taxon>Actinopterygii</taxon>
        <taxon>Neopterygii</taxon>
        <taxon>Teleostei</taxon>
        <taxon>Anguilliformes</taxon>
        <taxon>Synaphobranchidae</taxon>
        <taxon>Synaphobranchus</taxon>
    </lineage>
</organism>
<accession>A0A9Q1ITX9</accession>
<dbReference type="AlphaFoldDB" id="A0A9Q1ITX9"/>
<gene>
    <name evidence="1" type="ORF">SKAU_G00221970</name>
</gene>
<sequence>MSLWDPAEAVDQMRTLAASQWEKIGKAETSVLCNNCKEDKTRINQEDWYLDVNSQTGDPIRPLTFSHLDQLTGTLYLDWSEAQADRSAVLRLGENTQESCGRRRSRGGGVGFKSCPARRSLVISADRLLDSKGQGQGAILTVS</sequence>
<comment type="caution">
    <text evidence="1">The sequence shown here is derived from an EMBL/GenBank/DDBJ whole genome shotgun (WGS) entry which is preliminary data.</text>
</comment>
<reference evidence="1" key="1">
    <citation type="journal article" date="2023" name="Science">
        <title>Genome structures resolve the early diversification of teleost fishes.</title>
        <authorList>
            <person name="Parey E."/>
            <person name="Louis A."/>
            <person name="Montfort J."/>
            <person name="Bouchez O."/>
            <person name="Roques C."/>
            <person name="Iampietro C."/>
            <person name="Lluch J."/>
            <person name="Castinel A."/>
            <person name="Donnadieu C."/>
            <person name="Desvignes T."/>
            <person name="Floi Bucao C."/>
            <person name="Jouanno E."/>
            <person name="Wen M."/>
            <person name="Mejri S."/>
            <person name="Dirks R."/>
            <person name="Jansen H."/>
            <person name="Henkel C."/>
            <person name="Chen W.J."/>
            <person name="Zahm M."/>
            <person name="Cabau C."/>
            <person name="Klopp C."/>
            <person name="Thompson A.W."/>
            <person name="Robinson-Rechavi M."/>
            <person name="Braasch I."/>
            <person name="Lecointre G."/>
            <person name="Bobe J."/>
            <person name="Postlethwait J.H."/>
            <person name="Berthelot C."/>
            <person name="Roest Crollius H."/>
            <person name="Guiguen Y."/>
        </authorList>
    </citation>
    <scope>NUCLEOTIDE SEQUENCE</scope>
    <source>
        <strain evidence="1">WJC10195</strain>
    </source>
</reference>